<name>A0A073HYE7_9SPIT</name>
<dbReference type="EMBL" id="ARYC01019567">
    <property type="protein sequence ID" value="KEJ82449.1"/>
    <property type="molecule type" value="Genomic_DNA"/>
</dbReference>
<accession>A0A073HYE7</accession>
<keyword evidence="3" id="KW-1185">Reference proteome</keyword>
<dbReference type="AlphaFoldDB" id="A0A073HYE7"/>
<proteinExistence type="predicted"/>
<sequence>MQQSLLKKDWLSASVPQSTALYRAIESVRCEQAGEQAQSYTSQTHNNPFTLHQENPKDVHMAENSNNMNTYFQDDTTLNAFSIVKQQIESLPQQEPHAIKAGTLMHQSHIVSNVITTNSLRKQLNCLMKNLKHNQWRHDLKGIITRLVADWRSILKSKKHDANQQLLLTDAHSLDCQTISIEEVLDPLSKNTISKKEKMITMPQNALSTFQAKRNSVAFLVAQLNDLQMTISSCIHVVERIAHCALVQQFEPKLARLLCLEMITKNASYSLTNEKQNSDESMKLRSVKVQDKGWVVNARQYAYQQVLEQLENSYRYVLRGSKVIPSTIRAAAEWIEKIPYTIKEMLQLEAKSQDPKYIMLFGHCNVAQILSTRAFLLEDVDSRHVEYDKSLQVSFSKHPTGKVSKTIQHKDAICNNDERVEVDNLSPTHQSNDLPESIQPTTQGRDEEGSRSRTAIEMCEDQERELDQLTIEIENKNPIQQELALPHEQHQQ</sequence>
<feature type="region of interest" description="Disordered" evidence="1">
    <location>
        <begin position="473"/>
        <end position="492"/>
    </location>
</feature>
<reference evidence="3" key="1">
    <citation type="journal article" date="2014" name="Cell">
        <title>The Architecture of a Scrambled Genome Reveals Massive Levels of Genomic Rearrangement during Development.</title>
        <authorList>
            <person name="Chen X."/>
            <person name="Bracht J.R."/>
            <person name="Goldman A.D."/>
            <person name="Dolzhenko E."/>
            <person name="Clay D.M."/>
            <person name="Swart E.C."/>
            <person name="Perlman D.H."/>
            <person name="Doak T.G."/>
            <person name="Stuart A."/>
            <person name="Amemiya C.T."/>
            <person name="Sebra R.P."/>
            <person name="Landweber L.F."/>
        </authorList>
    </citation>
    <scope>NUCLEOTIDE SEQUENCE [LARGE SCALE GENOMIC DNA]</scope>
    <source>
        <strain evidence="3">JRB310</strain>
    </source>
</reference>
<organism evidence="2 3">
    <name type="scientific">Oxytricha trifallax</name>
    <dbReference type="NCBI Taxonomy" id="1172189"/>
    <lineage>
        <taxon>Eukaryota</taxon>
        <taxon>Sar</taxon>
        <taxon>Alveolata</taxon>
        <taxon>Ciliophora</taxon>
        <taxon>Intramacronucleata</taxon>
        <taxon>Spirotrichea</taxon>
        <taxon>Stichotrichia</taxon>
        <taxon>Sporadotrichida</taxon>
        <taxon>Oxytrichidae</taxon>
        <taxon>Oxytrichinae</taxon>
        <taxon>Oxytricha</taxon>
    </lineage>
</organism>
<evidence type="ECO:0000313" key="2">
    <source>
        <dbReference type="EMBL" id="KEJ82449.1"/>
    </source>
</evidence>
<comment type="caution">
    <text evidence="2">The sequence shown here is derived from an EMBL/GenBank/DDBJ whole genome shotgun (WGS) entry which is preliminary data.</text>
</comment>
<evidence type="ECO:0000256" key="1">
    <source>
        <dbReference type="SAM" id="MobiDB-lite"/>
    </source>
</evidence>
<feature type="region of interest" description="Disordered" evidence="1">
    <location>
        <begin position="425"/>
        <end position="456"/>
    </location>
</feature>
<protein>
    <submittedName>
        <fullName evidence="2">Uncharacterized protein</fullName>
    </submittedName>
</protein>
<feature type="compositionally biased region" description="Polar residues" evidence="1">
    <location>
        <begin position="425"/>
        <end position="443"/>
    </location>
</feature>
<dbReference type="Proteomes" id="UP000053232">
    <property type="component" value="Unassembled WGS sequence"/>
</dbReference>
<evidence type="ECO:0000313" key="3">
    <source>
        <dbReference type="Proteomes" id="UP000053232"/>
    </source>
</evidence>
<gene>
    <name evidence="2" type="ORF">OXYTRIMIC_144</name>
</gene>